<gene>
    <name evidence="10" type="ORF">SAMN04488134_101244</name>
</gene>
<evidence type="ECO:0000259" key="9">
    <source>
        <dbReference type="Pfam" id="PF02782"/>
    </source>
</evidence>
<evidence type="ECO:0000256" key="5">
    <source>
        <dbReference type="ARBA" id="ARBA00022840"/>
    </source>
</evidence>
<dbReference type="OrthoDB" id="9761504at2"/>
<dbReference type="InterPro" id="IPR018485">
    <property type="entry name" value="FGGY_C"/>
</dbReference>
<dbReference type="InterPro" id="IPR013449">
    <property type="entry name" value="Rhamnulokinase"/>
</dbReference>
<keyword evidence="3" id="KW-0547">Nucleotide-binding</keyword>
<dbReference type="InterPro" id="IPR000577">
    <property type="entry name" value="Carb_kinase_FGGY"/>
</dbReference>
<feature type="domain" description="Carbohydrate kinase FGGY C-terminal" evidence="9">
    <location>
        <begin position="254"/>
        <end position="441"/>
    </location>
</feature>
<dbReference type="CDD" id="cd07771">
    <property type="entry name" value="ASKHA_NBD_FGGY_RhaB-like"/>
    <property type="match status" value="1"/>
</dbReference>
<dbReference type="InterPro" id="IPR018484">
    <property type="entry name" value="FGGY_N"/>
</dbReference>
<dbReference type="STRING" id="872970.SAMN04488134_101244"/>
<dbReference type="InterPro" id="IPR050406">
    <property type="entry name" value="FGGY_Carb_Kinase"/>
</dbReference>
<dbReference type="InterPro" id="IPR043129">
    <property type="entry name" value="ATPase_NBD"/>
</dbReference>
<sequence length="464" mass="52540">MINCHLAVDIGASSGRLMAGFLDQEKLVLKEIYRFNNQMIRQAGYLCWDIDFLFQSIKAGVKAAIEANYRPESLAIDTWAVDFVLLNEDDERVTPAVAYRDRRTDGVMEQVLAEVDRDSLYNRTGIQFQPFNTIYQLKALQAQQPELIEQAKTFLMLPDYLNFLLTGQKVNEYTNATSTQLINLETRDWDFALLNRLDLPLQIFQPIALPKKNLGPIKASLIAEWGISFDVILPATHDTGSAIIAVPEQEDTIYLSSGTWSLMGIETMQPINSAQALARNFTNEGGLDYRYRFLKNIMGLWMIQEVKRLYNDCYSFSSFVDLAKREHNFNSIVAVNDNRFLSPDNMISQIQAACRESKQQVPETPGQIARTIFMSLARSYEQTVQEIEQIADKKYNSIHIIGGGSQNEWLNELLADYTGKAVYAGPIEATAIGNLVVQLLALNKVASLDQARRIIKDSFPINKY</sequence>
<evidence type="ECO:0000313" key="11">
    <source>
        <dbReference type="Proteomes" id="UP000199300"/>
    </source>
</evidence>
<dbReference type="AlphaFoldDB" id="A0A1H8H398"/>
<proteinExistence type="inferred from homology"/>
<keyword evidence="2" id="KW-0808">Transferase</keyword>
<dbReference type="NCBIfam" id="TIGR02627">
    <property type="entry name" value="rhamnulo_kin"/>
    <property type="match status" value="1"/>
</dbReference>
<evidence type="ECO:0000313" key="10">
    <source>
        <dbReference type="EMBL" id="SEN50716.1"/>
    </source>
</evidence>
<accession>A0A1H8H398</accession>
<dbReference type="PIRSF" id="PIRSF000538">
    <property type="entry name" value="GlpK"/>
    <property type="match status" value="1"/>
</dbReference>
<evidence type="ECO:0000256" key="4">
    <source>
        <dbReference type="ARBA" id="ARBA00022777"/>
    </source>
</evidence>
<dbReference type="Pfam" id="PF00370">
    <property type="entry name" value="FGGY_N"/>
    <property type="match status" value="1"/>
</dbReference>
<dbReference type="PANTHER" id="PTHR43095">
    <property type="entry name" value="SUGAR KINASE"/>
    <property type="match status" value="1"/>
</dbReference>
<dbReference type="GO" id="GO:0005524">
    <property type="term" value="F:ATP binding"/>
    <property type="evidence" value="ECO:0007669"/>
    <property type="project" value="UniProtKB-KW"/>
</dbReference>
<keyword evidence="4 10" id="KW-0418">Kinase</keyword>
<name>A0A1H8H398_9BACI</name>
<keyword evidence="6" id="KW-0684">Rhamnose metabolism</keyword>
<dbReference type="EC" id="2.7.1.5" evidence="7"/>
<organism evidence="10 11">
    <name type="scientific">Amphibacillus marinus</name>
    <dbReference type="NCBI Taxonomy" id="872970"/>
    <lineage>
        <taxon>Bacteria</taxon>
        <taxon>Bacillati</taxon>
        <taxon>Bacillota</taxon>
        <taxon>Bacilli</taxon>
        <taxon>Bacillales</taxon>
        <taxon>Bacillaceae</taxon>
        <taxon>Amphibacillus</taxon>
    </lineage>
</organism>
<evidence type="ECO:0000259" key="8">
    <source>
        <dbReference type="Pfam" id="PF00370"/>
    </source>
</evidence>
<dbReference type="EMBL" id="FODJ01000001">
    <property type="protein sequence ID" value="SEN50716.1"/>
    <property type="molecule type" value="Genomic_DNA"/>
</dbReference>
<dbReference type="Proteomes" id="UP000199300">
    <property type="component" value="Unassembled WGS sequence"/>
</dbReference>
<dbReference type="Gene3D" id="3.30.420.40">
    <property type="match status" value="2"/>
</dbReference>
<keyword evidence="11" id="KW-1185">Reference proteome</keyword>
<evidence type="ECO:0000256" key="1">
    <source>
        <dbReference type="ARBA" id="ARBA00009156"/>
    </source>
</evidence>
<keyword evidence="5" id="KW-0067">ATP-binding</keyword>
<dbReference type="GO" id="GO:0008993">
    <property type="term" value="F:rhamnulokinase activity"/>
    <property type="evidence" value="ECO:0007669"/>
    <property type="project" value="UniProtKB-UniRule"/>
</dbReference>
<dbReference type="GO" id="GO:0019301">
    <property type="term" value="P:rhamnose catabolic process"/>
    <property type="evidence" value="ECO:0007669"/>
    <property type="project" value="UniProtKB-UniRule"/>
</dbReference>
<comment type="similarity">
    <text evidence="1">Belongs to the FGGY kinase family.</text>
</comment>
<reference evidence="10 11" key="1">
    <citation type="submission" date="2016-10" db="EMBL/GenBank/DDBJ databases">
        <authorList>
            <person name="de Groot N.N."/>
        </authorList>
    </citation>
    <scope>NUCLEOTIDE SEQUENCE [LARGE SCALE GENOMIC DNA]</scope>
    <source>
        <strain evidence="10 11">CGMCC 1.10434</strain>
    </source>
</reference>
<protein>
    <recommendedName>
        <fullName evidence="7">Rhamnulokinase</fullName>
        <ecNumber evidence="7">2.7.1.5</ecNumber>
    </recommendedName>
</protein>
<evidence type="ECO:0000256" key="7">
    <source>
        <dbReference type="NCBIfam" id="TIGR02627"/>
    </source>
</evidence>
<dbReference type="RefSeq" id="WP_091493840.1">
    <property type="nucleotide sequence ID" value="NZ_FODJ01000001.1"/>
</dbReference>
<evidence type="ECO:0000256" key="2">
    <source>
        <dbReference type="ARBA" id="ARBA00022679"/>
    </source>
</evidence>
<evidence type="ECO:0000256" key="3">
    <source>
        <dbReference type="ARBA" id="ARBA00022741"/>
    </source>
</evidence>
<evidence type="ECO:0000256" key="6">
    <source>
        <dbReference type="ARBA" id="ARBA00023308"/>
    </source>
</evidence>
<dbReference type="PANTHER" id="PTHR43095:SF2">
    <property type="entry name" value="GLUCONOKINASE"/>
    <property type="match status" value="1"/>
</dbReference>
<feature type="domain" description="Carbohydrate kinase FGGY N-terminal" evidence="8">
    <location>
        <begin position="6"/>
        <end position="243"/>
    </location>
</feature>
<dbReference type="Pfam" id="PF02782">
    <property type="entry name" value="FGGY_C"/>
    <property type="match status" value="1"/>
</dbReference>
<dbReference type="SUPFAM" id="SSF53067">
    <property type="entry name" value="Actin-like ATPase domain"/>
    <property type="match status" value="2"/>
</dbReference>